<dbReference type="RefSeq" id="WP_203743772.1">
    <property type="nucleotide sequence ID" value="NZ_BONF01000009.1"/>
</dbReference>
<proteinExistence type="predicted"/>
<keyword evidence="2" id="KW-1185">Reference proteome</keyword>
<organism evidence="1 2">
    <name type="scientific">Catellatospora bangladeshensis</name>
    <dbReference type="NCBI Taxonomy" id="310355"/>
    <lineage>
        <taxon>Bacteria</taxon>
        <taxon>Bacillati</taxon>
        <taxon>Actinomycetota</taxon>
        <taxon>Actinomycetes</taxon>
        <taxon>Micromonosporales</taxon>
        <taxon>Micromonosporaceae</taxon>
        <taxon>Catellatospora</taxon>
    </lineage>
</organism>
<dbReference type="AlphaFoldDB" id="A0A8J3JH04"/>
<evidence type="ECO:0000313" key="2">
    <source>
        <dbReference type="Proteomes" id="UP000601223"/>
    </source>
</evidence>
<dbReference type="EMBL" id="BONF01000009">
    <property type="protein sequence ID" value="GIF80332.1"/>
    <property type="molecule type" value="Genomic_DNA"/>
</dbReference>
<accession>A0A8J3JH04</accession>
<sequence length="105" mass="11684">MEAAVLHQPRIAWDAARMLVTAAEAGGAHFEWFADELAAVLGSAWRQPLEQTRTQLAAAVRPDVRSVEAGKWRFRLEDALRTRPDVSAPMHSLVRSARVRFAHLG</sequence>
<reference evidence="1 2" key="1">
    <citation type="submission" date="2021-01" db="EMBL/GenBank/DDBJ databases">
        <title>Whole genome shotgun sequence of Catellatospora bangladeshensis NBRC 107357.</title>
        <authorList>
            <person name="Komaki H."/>
            <person name="Tamura T."/>
        </authorList>
    </citation>
    <scope>NUCLEOTIDE SEQUENCE [LARGE SCALE GENOMIC DNA]</scope>
    <source>
        <strain evidence="1 2">NBRC 107357</strain>
    </source>
</reference>
<comment type="caution">
    <text evidence="1">The sequence shown here is derived from an EMBL/GenBank/DDBJ whole genome shotgun (WGS) entry which is preliminary data.</text>
</comment>
<gene>
    <name evidence="1" type="ORF">Cba03nite_16810</name>
</gene>
<evidence type="ECO:0000313" key="1">
    <source>
        <dbReference type="EMBL" id="GIF80332.1"/>
    </source>
</evidence>
<dbReference type="Proteomes" id="UP000601223">
    <property type="component" value="Unassembled WGS sequence"/>
</dbReference>
<protein>
    <submittedName>
        <fullName evidence="1">Uncharacterized protein</fullName>
    </submittedName>
</protein>
<name>A0A8J3JH04_9ACTN</name>